<dbReference type="RefSeq" id="WP_286170855.1">
    <property type="nucleotide sequence ID" value="NZ_SLUK01000009.1"/>
</dbReference>
<keyword evidence="2" id="KW-1185">Reference proteome</keyword>
<organism evidence="1 2">
    <name type="scientific">Harryflintia acetispora</name>
    <dbReference type="NCBI Taxonomy" id="1849041"/>
    <lineage>
        <taxon>Bacteria</taxon>
        <taxon>Bacillati</taxon>
        <taxon>Bacillota</taxon>
        <taxon>Clostridia</taxon>
        <taxon>Eubacteriales</taxon>
        <taxon>Oscillospiraceae</taxon>
        <taxon>Harryflintia</taxon>
    </lineage>
</organism>
<dbReference type="Proteomes" id="UP000294682">
    <property type="component" value="Unassembled WGS sequence"/>
</dbReference>
<proteinExistence type="predicted"/>
<evidence type="ECO:0000313" key="1">
    <source>
        <dbReference type="EMBL" id="TCL42623.1"/>
    </source>
</evidence>
<accession>A0A9X8UIA4</accession>
<gene>
    <name evidence="1" type="ORF">EDD78_10994</name>
</gene>
<name>A0A9X8UIA4_9FIRM</name>
<evidence type="ECO:0000313" key="2">
    <source>
        <dbReference type="Proteomes" id="UP000294682"/>
    </source>
</evidence>
<sequence>MDLINRYTRRQLSEEEVYTFPVVLCDNEVDRDYERFSCEALQGLCELFVGKTGIFDHNPKGENQQARIYRAEVVRDSDRTTSAGEAYHYLLAQAYMVRGEHNRDLILEIDAGIKKEVSVSCRMDRAVCSVCGADQREGPCAHEKGKRYPHPDGALCHHILDGPSDAYEWSFVAVPAQAGAGVRSATSKHFCQEDLDGLLQGGALEGEAAERLKGYLRQTREAARLGGEWRRRQEDELVRCGLLSLEGVDCKSLRAIAGRLESGELQMLSAALQKKAAQQLPIHSQLLGELPGRQEAKGESQFRI</sequence>
<dbReference type="AlphaFoldDB" id="A0A9X8UIA4"/>
<dbReference type="EMBL" id="SLUK01000009">
    <property type="protein sequence ID" value="TCL42623.1"/>
    <property type="molecule type" value="Genomic_DNA"/>
</dbReference>
<protein>
    <submittedName>
        <fullName evidence="1">Uncharacterized protein</fullName>
    </submittedName>
</protein>
<reference evidence="1 2" key="1">
    <citation type="submission" date="2019-03" db="EMBL/GenBank/DDBJ databases">
        <title>Genomic Encyclopedia of Type Strains, Phase IV (KMG-IV): sequencing the most valuable type-strain genomes for metagenomic binning, comparative biology and taxonomic classification.</title>
        <authorList>
            <person name="Goeker M."/>
        </authorList>
    </citation>
    <scope>NUCLEOTIDE SEQUENCE [LARGE SCALE GENOMIC DNA]</scope>
    <source>
        <strain evidence="1 2">DSM 100433</strain>
    </source>
</reference>
<comment type="caution">
    <text evidence="1">The sequence shown here is derived from an EMBL/GenBank/DDBJ whole genome shotgun (WGS) entry which is preliminary data.</text>
</comment>